<dbReference type="GO" id="GO:0044206">
    <property type="term" value="P:UMP salvage"/>
    <property type="evidence" value="ECO:0007669"/>
    <property type="project" value="UniProtKB-UniPathway"/>
</dbReference>
<dbReference type="AlphaFoldDB" id="M5G412"/>
<dbReference type="SUPFAM" id="SSF53271">
    <property type="entry name" value="PRTase-like"/>
    <property type="match status" value="1"/>
</dbReference>
<evidence type="ECO:0000256" key="5">
    <source>
        <dbReference type="ARBA" id="ARBA00022533"/>
    </source>
</evidence>
<dbReference type="Gene3D" id="3.40.50.2020">
    <property type="match status" value="1"/>
</dbReference>
<dbReference type="GO" id="GO:0006223">
    <property type="term" value="P:uracil salvage"/>
    <property type="evidence" value="ECO:0007669"/>
    <property type="project" value="InterPro"/>
</dbReference>
<dbReference type="EMBL" id="JH795873">
    <property type="protein sequence ID" value="EJT98497.1"/>
    <property type="molecule type" value="Genomic_DNA"/>
</dbReference>
<gene>
    <name evidence="12" type="ORF">DACRYDRAFT_118757</name>
</gene>
<keyword evidence="9" id="KW-0342">GTP-binding</keyword>
<proteinExistence type="inferred from homology"/>
<organism evidence="12 13">
    <name type="scientific">Dacryopinax primogenitus (strain DJM 731)</name>
    <name type="common">Brown rot fungus</name>
    <dbReference type="NCBI Taxonomy" id="1858805"/>
    <lineage>
        <taxon>Eukaryota</taxon>
        <taxon>Fungi</taxon>
        <taxon>Dikarya</taxon>
        <taxon>Basidiomycota</taxon>
        <taxon>Agaricomycotina</taxon>
        <taxon>Dacrymycetes</taxon>
        <taxon>Dacrymycetales</taxon>
        <taxon>Dacrymycetaceae</taxon>
        <taxon>Dacryopinax</taxon>
    </lineage>
</organism>
<keyword evidence="13" id="KW-1185">Reference proteome</keyword>
<dbReference type="HOGENOM" id="CLU_067096_1_1_1"/>
<dbReference type="GO" id="GO:0004845">
    <property type="term" value="F:uracil phosphoribosyltransferase activity"/>
    <property type="evidence" value="ECO:0007669"/>
    <property type="project" value="UniProtKB-EC"/>
</dbReference>
<evidence type="ECO:0000256" key="9">
    <source>
        <dbReference type="ARBA" id="ARBA00023134"/>
    </source>
</evidence>
<feature type="domain" description="Phosphoribosyltransferase" evidence="11">
    <location>
        <begin position="61"/>
        <end position="263"/>
    </location>
</feature>
<dbReference type="InterPro" id="IPR005765">
    <property type="entry name" value="UPRT"/>
</dbReference>
<keyword evidence="5" id="KW-0021">Allosteric enzyme</keyword>
<comment type="cofactor">
    <cofactor evidence="1">
        <name>Mg(2+)</name>
        <dbReference type="ChEBI" id="CHEBI:18420"/>
    </cofactor>
</comment>
<dbReference type="InterPro" id="IPR050054">
    <property type="entry name" value="UPRTase/APRTase"/>
</dbReference>
<protein>
    <recommendedName>
        <fullName evidence="4">uracil phosphoribosyltransferase</fullName>
        <ecNumber evidence="4">2.4.2.9</ecNumber>
    </recommendedName>
    <alternativeName>
        <fullName evidence="10">UMP pyrophosphorylase</fullName>
    </alternativeName>
</protein>
<evidence type="ECO:0000256" key="6">
    <source>
        <dbReference type="ARBA" id="ARBA00022676"/>
    </source>
</evidence>
<evidence type="ECO:0000259" key="11">
    <source>
        <dbReference type="Pfam" id="PF14681"/>
    </source>
</evidence>
<evidence type="ECO:0000313" key="12">
    <source>
        <dbReference type="EMBL" id="EJT98497.1"/>
    </source>
</evidence>
<dbReference type="RefSeq" id="XP_040625395.1">
    <property type="nucleotide sequence ID" value="XM_040770654.1"/>
</dbReference>
<dbReference type="CDD" id="cd06223">
    <property type="entry name" value="PRTases_typeI"/>
    <property type="match status" value="1"/>
</dbReference>
<dbReference type="InterPro" id="IPR000836">
    <property type="entry name" value="PRTase_dom"/>
</dbReference>
<dbReference type="OrthoDB" id="10257085at2759"/>
<dbReference type="UniPathway" id="UPA00574">
    <property type="reaction ID" value="UER00636"/>
</dbReference>
<sequence>MAETSAPTPPPTDPTLLHRYHHFSPATDPLLASLSPNSTTESEDPITGETVLQLNPNVHLVRHPIISAKLTALRSTAASPKTFREGVRDISLFLAFEASSDLPTFQIPIQTPITQTTGALLASRIGVVPILRAGMGMTEGLLQLFQDANVFHIGLFRERETLQPVEYYSKLPENVEVDLVYIVDPLIATGGTACAAITMIAEWGVLIENIRYLAVLASAPGLERIHSEFPDLHIWVAAVDPGLTEEGLITPGLGDTGDRMFNTMRP</sequence>
<dbReference type="STRING" id="1858805.M5G412"/>
<dbReference type="InterPro" id="IPR029057">
    <property type="entry name" value="PRTase-like"/>
</dbReference>
<dbReference type="Pfam" id="PF14681">
    <property type="entry name" value="UPRTase"/>
    <property type="match status" value="1"/>
</dbReference>
<accession>M5G412</accession>
<comment type="similarity">
    <text evidence="3">Belongs to the UPRTase family.</text>
</comment>
<dbReference type="GeneID" id="63685716"/>
<keyword evidence="7 12" id="KW-0808">Transferase</keyword>
<dbReference type="EC" id="2.4.2.9" evidence="4"/>
<dbReference type="PANTHER" id="PTHR32315:SF4">
    <property type="entry name" value="URACIL PHOSPHORIBOSYLTRANSFERASE, CHLOROPLASTIC"/>
    <property type="match status" value="1"/>
</dbReference>
<evidence type="ECO:0000256" key="3">
    <source>
        <dbReference type="ARBA" id="ARBA00009516"/>
    </source>
</evidence>
<evidence type="ECO:0000313" key="13">
    <source>
        <dbReference type="Proteomes" id="UP000030653"/>
    </source>
</evidence>
<evidence type="ECO:0000256" key="2">
    <source>
        <dbReference type="ARBA" id="ARBA00005180"/>
    </source>
</evidence>
<name>M5G412_DACPD</name>
<evidence type="ECO:0000256" key="7">
    <source>
        <dbReference type="ARBA" id="ARBA00022679"/>
    </source>
</evidence>
<dbReference type="GO" id="GO:0005525">
    <property type="term" value="F:GTP binding"/>
    <property type="evidence" value="ECO:0007669"/>
    <property type="project" value="UniProtKB-KW"/>
</dbReference>
<evidence type="ECO:0000256" key="8">
    <source>
        <dbReference type="ARBA" id="ARBA00022741"/>
    </source>
</evidence>
<dbReference type="Proteomes" id="UP000030653">
    <property type="component" value="Unassembled WGS sequence"/>
</dbReference>
<dbReference type="GO" id="GO:0005737">
    <property type="term" value="C:cytoplasm"/>
    <property type="evidence" value="ECO:0007669"/>
    <property type="project" value="UniProtKB-ARBA"/>
</dbReference>
<dbReference type="PANTHER" id="PTHR32315">
    <property type="entry name" value="ADENINE PHOSPHORIBOSYLTRANSFERASE"/>
    <property type="match status" value="1"/>
</dbReference>
<dbReference type="NCBIfam" id="NF001097">
    <property type="entry name" value="PRK00129.1"/>
    <property type="match status" value="1"/>
</dbReference>
<dbReference type="NCBIfam" id="TIGR01091">
    <property type="entry name" value="upp"/>
    <property type="match status" value="1"/>
</dbReference>
<keyword evidence="8" id="KW-0547">Nucleotide-binding</keyword>
<evidence type="ECO:0000256" key="4">
    <source>
        <dbReference type="ARBA" id="ARBA00011894"/>
    </source>
</evidence>
<evidence type="ECO:0000256" key="1">
    <source>
        <dbReference type="ARBA" id="ARBA00001946"/>
    </source>
</evidence>
<comment type="pathway">
    <text evidence="2">Pyrimidine metabolism; UMP biosynthesis via salvage pathway; UMP from uracil: step 1/1.</text>
</comment>
<reference evidence="12 13" key="1">
    <citation type="journal article" date="2012" name="Science">
        <title>The Paleozoic origin of enzymatic lignin decomposition reconstructed from 31 fungal genomes.</title>
        <authorList>
            <person name="Floudas D."/>
            <person name="Binder M."/>
            <person name="Riley R."/>
            <person name="Barry K."/>
            <person name="Blanchette R.A."/>
            <person name="Henrissat B."/>
            <person name="Martinez A.T."/>
            <person name="Otillar R."/>
            <person name="Spatafora J.W."/>
            <person name="Yadav J.S."/>
            <person name="Aerts A."/>
            <person name="Benoit I."/>
            <person name="Boyd A."/>
            <person name="Carlson A."/>
            <person name="Copeland A."/>
            <person name="Coutinho P.M."/>
            <person name="de Vries R.P."/>
            <person name="Ferreira P."/>
            <person name="Findley K."/>
            <person name="Foster B."/>
            <person name="Gaskell J."/>
            <person name="Glotzer D."/>
            <person name="Gorecki P."/>
            <person name="Heitman J."/>
            <person name="Hesse C."/>
            <person name="Hori C."/>
            <person name="Igarashi K."/>
            <person name="Jurgens J.A."/>
            <person name="Kallen N."/>
            <person name="Kersten P."/>
            <person name="Kohler A."/>
            <person name="Kuees U."/>
            <person name="Kumar T.K.A."/>
            <person name="Kuo A."/>
            <person name="LaButti K."/>
            <person name="Larrondo L.F."/>
            <person name="Lindquist E."/>
            <person name="Ling A."/>
            <person name="Lombard V."/>
            <person name="Lucas S."/>
            <person name="Lundell T."/>
            <person name="Martin R."/>
            <person name="McLaughlin D.J."/>
            <person name="Morgenstern I."/>
            <person name="Morin E."/>
            <person name="Murat C."/>
            <person name="Nagy L.G."/>
            <person name="Nolan M."/>
            <person name="Ohm R.A."/>
            <person name="Patyshakuliyeva A."/>
            <person name="Rokas A."/>
            <person name="Ruiz-Duenas F.J."/>
            <person name="Sabat G."/>
            <person name="Salamov A."/>
            <person name="Samejima M."/>
            <person name="Schmutz J."/>
            <person name="Slot J.C."/>
            <person name="St John F."/>
            <person name="Stenlid J."/>
            <person name="Sun H."/>
            <person name="Sun S."/>
            <person name="Syed K."/>
            <person name="Tsang A."/>
            <person name="Wiebenga A."/>
            <person name="Young D."/>
            <person name="Pisabarro A."/>
            <person name="Eastwood D.C."/>
            <person name="Martin F."/>
            <person name="Cullen D."/>
            <person name="Grigoriev I.V."/>
            <person name="Hibbett D.S."/>
        </authorList>
    </citation>
    <scope>NUCLEOTIDE SEQUENCE [LARGE SCALE GENOMIC DNA]</scope>
    <source>
        <strain evidence="12 13">DJM-731 SS1</strain>
    </source>
</reference>
<keyword evidence="6" id="KW-0328">Glycosyltransferase</keyword>
<evidence type="ECO:0000256" key="10">
    <source>
        <dbReference type="ARBA" id="ARBA00031082"/>
    </source>
</evidence>
<dbReference type="FunFam" id="3.40.50.2020:FF:000003">
    <property type="entry name" value="Uracil phosphoribosyltransferase"/>
    <property type="match status" value="1"/>
</dbReference>
<dbReference type="OMA" id="KPAHIKQ"/>